<name>A0A977TFS8_9CAUD</name>
<sequence length="85" mass="9744">MKQRAIKRCIKRTQKQLRRGTFKGRLAVVQPSMTGAVFAFEYAASILRPNGSDCQWEIRAGFKFKSGHSHWYMRGYLTAVAVSYV</sequence>
<organism evidence="1 2">
    <name type="scientific">Salmonella phage PST_H2</name>
    <dbReference type="NCBI Taxonomy" id="2978975"/>
    <lineage>
        <taxon>Viruses</taxon>
        <taxon>Duplodnaviria</taxon>
        <taxon>Heunggongvirae</taxon>
        <taxon>Uroviricota</taxon>
        <taxon>Caudoviricetes</taxon>
        <taxon>Autographivirales</taxon>
        <taxon>Autosignataviridae</taxon>
        <taxon>Molineuxvirinae</taxon>
        <taxon>Guangxivirus</taxon>
        <taxon>Guangxivirus PSTH2</taxon>
    </lineage>
</organism>
<dbReference type="EMBL" id="ON461912">
    <property type="protein sequence ID" value="UXQ88733.1"/>
    <property type="molecule type" value="Genomic_DNA"/>
</dbReference>
<proteinExistence type="predicted"/>
<accession>A0A977TFS8</accession>
<evidence type="ECO:0000313" key="2">
    <source>
        <dbReference type="Proteomes" id="UP001060583"/>
    </source>
</evidence>
<evidence type="ECO:0000313" key="1">
    <source>
        <dbReference type="EMBL" id="UXQ88733.1"/>
    </source>
</evidence>
<dbReference type="Proteomes" id="UP001060583">
    <property type="component" value="Segment"/>
</dbReference>
<protein>
    <submittedName>
        <fullName evidence="1">Uncharacterized protein</fullName>
    </submittedName>
</protein>
<keyword evidence="2" id="KW-1185">Reference proteome</keyword>
<reference evidence="1" key="1">
    <citation type="submission" date="2022-05" db="EMBL/GenBank/DDBJ databases">
        <authorList>
            <person name="Ma D."/>
        </authorList>
    </citation>
    <scope>NUCLEOTIDE SEQUENCE</scope>
</reference>